<dbReference type="InterPro" id="IPR021655">
    <property type="entry name" value="Put_metal-bd"/>
</dbReference>
<dbReference type="Pfam" id="PF02494">
    <property type="entry name" value="HYR"/>
    <property type="match status" value="1"/>
</dbReference>
<dbReference type="RefSeq" id="WP_342826868.1">
    <property type="nucleotide sequence ID" value="NZ_CP046146.1"/>
</dbReference>
<evidence type="ECO:0000256" key="1">
    <source>
        <dbReference type="ARBA" id="ARBA00004613"/>
    </source>
</evidence>
<evidence type="ECO:0000256" key="3">
    <source>
        <dbReference type="ARBA" id="ARBA00022729"/>
    </source>
</evidence>
<reference evidence="9" key="2">
    <citation type="submission" date="2023-06" db="EMBL/GenBank/DDBJ databases">
        <title>Pangenomics reveal diversification of enzyme families and niche specialization in globally abundant SAR202 bacteria.</title>
        <authorList>
            <person name="Saw J.H.W."/>
        </authorList>
    </citation>
    <scope>NUCLEOTIDE SEQUENCE [LARGE SCALE GENOMIC DNA]</scope>
    <source>
        <strain evidence="9">JH1073</strain>
    </source>
</reference>
<feature type="chain" id="PRO_5042572086" evidence="6">
    <location>
        <begin position="32"/>
        <end position="651"/>
    </location>
</feature>
<proteinExistence type="predicted"/>
<reference evidence="8 9" key="1">
    <citation type="submission" date="2019-11" db="EMBL/GenBank/DDBJ databases">
        <authorList>
            <person name="Cho J.-C."/>
        </authorList>
    </citation>
    <scope>NUCLEOTIDE SEQUENCE [LARGE SCALE GENOMIC DNA]</scope>
    <source>
        <strain evidence="8 9">JH1073</strain>
    </source>
</reference>
<dbReference type="AlphaFoldDB" id="A0AAJ5ZCK5"/>
<dbReference type="Pfam" id="PF11617">
    <property type="entry name" value="Cu-binding_MopE"/>
    <property type="match status" value="3"/>
</dbReference>
<name>A0AAJ5ZCK5_9CHLR</name>
<evidence type="ECO:0000313" key="9">
    <source>
        <dbReference type="Proteomes" id="UP001219901"/>
    </source>
</evidence>
<dbReference type="EMBL" id="CP046147">
    <property type="protein sequence ID" value="WFG38754.1"/>
    <property type="molecule type" value="Genomic_DNA"/>
</dbReference>
<keyword evidence="4" id="KW-0677">Repeat</keyword>
<feature type="domain" description="HYR" evidence="7">
    <location>
        <begin position="302"/>
        <end position="383"/>
    </location>
</feature>
<protein>
    <submittedName>
        <fullName evidence="8">HYR domain-containing protein</fullName>
    </submittedName>
</protein>
<keyword evidence="3 6" id="KW-0732">Signal</keyword>
<evidence type="ECO:0000313" key="8">
    <source>
        <dbReference type="EMBL" id="WFG38754.1"/>
    </source>
</evidence>
<dbReference type="PROSITE" id="PS50825">
    <property type="entry name" value="HYR"/>
    <property type="match status" value="1"/>
</dbReference>
<sequence length="651" mass="70484">MKFVRFGIVQKFLVLAALLLAVGGFSNTVSAAPVEADSWNFTFMRGSVDGGPMPSDLTLGAFPTFDDIYLFTENKNVVVTDPILADGVLLGPGKYDSFYLHRDGRDNDLPATEIYFGAQPAVATMSTSSTLANSDAIFGFQGTIYSQDPERQIEWERIRSRETDLFHIQLEYGTPNFYSPLTGGDIYGIRYDNGALGNYDQARIVFESDEDGDGVVYSQDCNDNDAHTYPGANEEFDFIDNDCDGEIDEGLGGGHVDTDGDGLTDALELSIYFTDPTKWDTDGDGYSDSEEIANGWNPIVYTDHVPPVVVSGPSDVHVYSATGDAVVTFDPIVAVDEYDTELDIWCNTVSGSVFYLGTTQVVCFAEDDAWNRASHAFYVVVEFDPDVDGDGFTRYGDDCDDDNPAIFPGAAEVADGEDNDCDGVVDGSSGPGVDMSAFTTLDGGIIGGTIPSDLTRDGFPTDNRTYLFYESYNVTTTEPVVVDGGVLPPGKYDSFLLHHDQKDTEVSTSSFNFGLTTAVASITNGSNLVTTDSIFGNPGTVYSSDLARGIELAGTRFDDEFLIQPDLAVRLVWNSPSVGGDFYGVRYTADTSRDFLDQTRIIFESDEDGDGVVYSQDCNDLDPRVSPLQTEVADGIDNDCDGDVDEVVSSP</sequence>
<dbReference type="Proteomes" id="UP001219901">
    <property type="component" value="Chromosome"/>
</dbReference>
<dbReference type="InterPro" id="IPR059100">
    <property type="entry name" value="TSP3_bac"/>
</dbReference>
<feature type="signal peptide" evidence="6">
    <location>
        <begin position="1"/>
        <end position="31"/>
    </location>
</feature>
<evidence type="ECO:0000256" key="6">
    <source>
        <dbReference type="SAM" id="SignalP"/>
    </source>
</evidence>
<gene>
    <name evidence="8" type="ORF">GKO48_03735</name>
</gene>
<dbReference type="Pfam" id="PF18884">
    <property type="entry name" value="TSP3_bac"/>
    <property type="match status" value="2"/>
</dbReference>
<evidence type="ECO:0000256" key="4">
    <source>
        <dbReference type="ARBA" id="ARBA00022737"/>
    </source>
</evidence>
<evidence type="ECO:0000256" key="2">
    <source>
        <dbReference type="ARBA" id="ARBA00022525"/>
    </source>
</evidence>
<keyword evidence="9" id="KW-1185">Reference proteome</keyword>
<evidence type="ECO:0000259" key="7">
    <source>
        <dbReference type="PROSITE" id="PS50825"/>
    </source>
</evidence>
<keyword evidence="5" id="KW-0106">Calcium</keyword>
<keyword evidence="2" id="KW-0964">Secreted</keyword>
<accession>A0AAJ5ZCK5</accession>
<organism evidence="8 9">
    <name type="scientific">Candidatus Lucifugimonas marina</name>
    <dbReference type="NCBI Taxonomy" id="3038979"/>
    <lineage>
        <taxon>Bacteria</taxon>
        <taxon>Bacillati</taxon>
        <taxon>Chloroflexota</taxon>
        <taxon>Dehalococcoidia</taxon>
        <taxon>SAR202 cluster</taxon>
        <taxon>Candidatus Lucifugimonadales</taxon>
        <taxon>Candidatus Lucifugimonadaceae</taxon>
        <taxon>Candidatus Lucifugimonas</taxon>
    </lineage>
</organism>
<dbReference type="InterPro" id="IPR003410">
    <property type="entry name" value="HYR_dom"/>
</dbReference>
<comment type="subcellular location">
    <subcellularLocation>
        <location evidence="1">Secreted</location>
    </subcellularLocation>
</comment>
<evidence type="ECO:0000256" key="5">
    <source>
        <dbReference type="ARBA" id="ARBA00022837"/>
    </source>
</evidence>